<evidence type="ECO:0000313" key="2">
    <source>
        <dbReference type="Proteomes" id="UP000257109"/>
    </source>
</evidence>
<organism evidence="1 2">
    <name type="scientific">Mucuna pruriens</name>
    <name type="common">Velvet bean</name>
    <name type="synonym">Dolichos pruriens</name>
    <dbReference type="NCBI Taxonomy" id="157652"/>
    <lineage>
        <taxon>Eukaryota</taxon>
        <taxon>Viridiplantae</taxon>
        <taxon>Streptophyta</taxon>
        <taxon>Embryophyta</taxon>
        <taxon>Tracheophyta</taxon>
        <taxon>Spermatophyta</taxon>
        <taxon>Magnoliopsida</taxon>
        <taxon>eudicotyledons</taxon>
        <taxon>Gunneridae</taxon>
        <taxon>Pentapetalae</taxon>
        <taxon>rosids</taxon>
        <taxon>fabids</taxon>
        <taxon>Fabales</taxon>
        <taxon>Fabaceae</taxon>
        <taxon>Papilionoideae</taxon>
        <taxon>50 kb inversion clade</taxon>
        <taxon>NPAAA clade</taxon>
        <taxon>indigoferoid/millettioid clade</taxon>
        <taxon>Phaseoleae</taxon>
        <taxon>Mucuna</taxon>
    </lineage>
</organism>
<dbReference type="Proteomes" id="UP000257109">
    <property type="component" value="Unassembled WGS sequence"/>
</dbReference>
<proteinExistence type="predicted"/>
<dbReference type="EMBL" id="QJKJ01003439">
    <property type="protein sequence ID" value="RDX98504.1"/>
    <property type="molecule type" value="Genomic_DNA"/>
</dbReference>
<sequence>MEPPHGLIVGNFGNKLCKLKESLNGLKQSSRAWFERFTKVLTRLGHWSSCSRQRQSRYGLGRDLSSWSRLSADRRNGVGLTLFQYLESMQFPHSSSQSISALRILMTIAKGSSIVIPRNYAIATSSVGKD</sequence>
<dbReference type="AlphaFoldDB" id="A0A371H6R9"/>
<name>A0A371H6R9_MUCPR</name>
<accession>A0A371H6R9</accession>
<evidence type="ECO:0000313" key="1">
    <source>
        <dbReference type="EMBL" id="RDX98504.1"/>
    </source>
</evidence>
<evidence type="ECO:0008006" key="3">
    <source>
        <dbReference type="Google" id="ProtNLM"/>
    </source>
</evidence>
<comment type="caution">
    <text evidence="1">The sequence shown here is derived from an EMBL/GenBank/DDBJ whole genome shotgun (WGS) entry which is preliminary data.</text>
</comment>
<keyword evidence="2" id="KW-1185">Reference proteome</keyword>
<reference evidence="1" key="1">
    <citation type="submission" date="2018-05" db="EMBL/GenBank/DDBJ databases">
        <title>Draft genome of Mucuna pruriens seed.</title>
        <authorList>
            <person name="Nnadi N.E."/>
            <person name="Vos R."/>
            <person name="Hasami M.H."/>
            <person name="Devisetty U.K."/>
            <person name="Aguiy J.C."/>
        </authorList>
    </citation>
    <scope>NUCLEOTIDE SEQUENCE [LARGE SCALE GENOMIC DNA]</scope>
    <source>
        <strain evidence="1">JCA_2017</strain>
    </source>
</reference>
<feature type="non-terminal residue" evidence="1">
    <location>
        <position position="1"/>
    </location>
</feature>
<protein>
    <recommendedName>
        <fullName evidence="3">Reverse transcriptase Ty1/copia-type domain-containing protein</fullName>
    </recommendedName>
</protein>
<gene>
    <name evidence="1" type="ORF">CR513_18562</name>
</gene>